<evidence type="ECO:0000313" key="2">
    <source>
        <dbReference type="Proteomes" id="UP000242164"/>
    </source>
</evidence>
<accession>A0AAX2CC51</accession>
<protein>
    <recommendedName>
        <fullName evidence="3">SAM domain-containing protein</fullName>
    </recommendedName>
</protein>
<dbReference type="EMBL" id="FMIK01000005">
    <property type="protein sequence ID" value="SCL82244.1"/>
    <property type="molecule type" value="Genomic_DNA"/>
</dbReference>
<name>A0AAX2CC51_9BACI</name>
<dbReference type="AlphaFoldDB" id="A0AAX2CC51"/>
<sequence>MKWGIEAIKNYELNCNDLDLYTFLEEEYQSTNWGYLSLSHLQNFLETSGLDRDMILELLPINFKGIA</sequence>
<gene>
    <name evidence="1" type="ORF">BCB44BAC_00172</name>
</gene>
<dbReference type="Proteomes" id="UP000242164">
    <property type="component" value="Unassembled WGS sequence"/>
</dbReference>
<proteinExistence type="predicted"/>
<evidence type="ECO:0000313" key="1">
    <source>
        <dbReference type="EMBL" id="SCL82244.1"/>
    </source>
</evidence>
<comment type="caution">
    <text evidence="1">The sequence shown here is derived from an EMBL/GenBank/DDBJ whole genome shotgun (WGS) entry which is preliminary data.</text>
</comment>
<organism evidence="1 2">
    <name type="scientific">Bacillus cytotoxicus</name>
    <dbReference type="NCBI Taxonomy" id="580165"/>
    <lineage>
        <taxon>Bacteria</taxon>
        <taxon>Bacillati</taxon>
        <taxon>Bacillota</taxon>
        <taxon>Bacilli</taxon>
        <taxon>Bacillales</taxon>
        <taxon>Bacillaceae</taxon>
        <taxon>Bacillus</taxon>
        <taxon>Bacillus cereus group</taxon>
    </lineage>
</organism>
<reference evidence="1 2" key="1">
    <citation type="submission" date="2016-08" db="EMBL/GenBank/DDBJ databases">
        <authorList>
            <person name="Loux V."/>
            <person name="Rue O."/>
        </authorList>
    </citation>
    <scope>NUCLEOTIDE SEQUENCE [LARGE SCALE GENOMIC DNA]</scope>
    <source>
        <strain evidence="1 2">AFSSA_08CEB44bac</strain>
    </source>
</reference>
<evidence type="ECO:0008006" key="3">
    <source>
        <dbReference type="Google" id="ProtNLM"/>
    </source>
</evidence>